<keyword evidence="3" id="KW-1185">Reference proteome</keyword>
<sequence>MAYSPQTQLDLPPNKKSRAGPLQKPAEAVPASTQEDAVEACQRYNTRYRGERRPGLHVGLNWEEERRQQAKEAEVKTQKKVQQDKKATDKRLRLRREEDGILQLARIEQEHEEEERADRAYLKATIAPGYQARLSMAGATQDMDSDMLSDTRSPSEYEDEEGEEDEQDDEDEEDTGDEQTATPKAKKPFSPVKKKAKTARERVDEKRKSFLGRIANARQGNAAHARITARLTSPAPQPASAPQTTADDVFGGFNPEYRKQINSRREQQAAASGTPRPRPHASTPATATNLFRAAPLPTTPLTPRPSRTTADIVSHTPVQHREDVDMSALPVTAISHAVAVRSMNIPLLSPNPRTLPVAARSTAPAHDENDSANAQPLGGLADQDVTVSKGVIKGRQRGRLPEMVSVSFDDQMPTPKPKARSQSSRTPKNQVPLSSSLSADNLEGWLHDLLRDALVPTAVDLLGSRHDPWTHEPPVPAGSHPDTPAPLGILELLQMLITELRPTRNCTITPADRIVSVANQRLRNWRRAFFERAQNVVKAAYKEFVKANPNLSRNDIKNWVEDALDLKRGAAWWRDLPGPERRKPEGKLMSPYLLKVFSPHFKHISNSYLQESKPPVGALSLACAALERADTPRGEMSG</sequence>
<dbReference type="AlphaFoldDB" id="A0A5C3NTF7"/>
<name>A0A5C3NTF7_9APHY</name>
<accession>A0A5C3NTF7</accession>
<organism evidence="2 3">
    <name type="scientific">Polyporus arcularius HHB13444</name>
    <dbReference type="NCBI Taxonomy" id="1314778"/>
    <lineage>
        <taxon>Eukaryota</taxon>
        <taxon>Fungi</taxon>
        <taxon>Dikarya</taxon>
        <taxon>Basidiomycota</taxon>
        <taxon>Agaricomycotina</taxon>
        <taxon>Agaricomycetes</taxon>
        <taxon>Polyporales</taxon>
        <taxon>Polyporaceae</taxon>
        <taxon>Polyporus</taxon>
    </lineage>
</organism>
<evidence type="ECO:0000313" key="2">
    <source>
        <dbReference type="EMBL" id="TFK80615.1"/>
    </source>
</evidence>
<feature type="region of interest" description="Disordered" evidence="1">
    <location>
        <begin position="262"/>
        <end position="309"/>
    </location>
</feature>
<feature type="compositionally biased region" description="Polar residues" evidence="1">
    <location>
        <begin position="420"/>
        <end position="435"/>
    </location>
</feature>
<feature type="compositionally biased region" description="Basic residues" evidence="1">
    <location>
        <begin position="184"/>
        <end position="197"/>
    </location>
</feature>
<proteinExistence type="predicted"/>
<feature type="region of interest" description="Disordered" evidence="1">
    <location>
        <begin position="69"/>
        <end position="92"/>
    </location>
</feature>
<feature type="compositionally biased region" description="Basic and acidic residues" evidence="1">
    <location>
        <begin position="198"/>
        <end position="208"/>
    </location>
</feature>
<feature type="compositionally biased region" description="Acidic residues" evidence="1">
    <location>
        <begin position="156"/>
        <end position="177"/>
    </location>
</feature>
<evidence type="ECO:0000256" key="1">
    <source>
        <dbReference type="SAM" id="MobiDB-lite"/>
    </source>
</evidence>
<reference evidence="2 3" key="1">
    <citation type="journal article" date="2019" name="Nat. Ecol. Evol.">
        <title>Megaphylogeny resolves global patterns of mushroom evolution.</title>
        <authorList>
            <person name="Varga T."/>
            <person name="Krizsan K."/>
            <person name="Foldi C."/>
            <person name="Dima B."/>
            <person name="Sanchez-Garcia M."/>
            <person name="Sanchez-Ramirez S."/>
            <person name="Szollosi G.J."/>
            <person name="Szarkandi J.G."/>
            <person name="Papp V."/>
            <person name="Albert L."/>
            <person name="Andreopoulos W."/>
            <person name="Angelini C."/>
            <person name="Antonin V."/>
            <person name="Barry K.W."/>
            <person name="Bougher N.L."/>
            <person name="Buchanan P."/>
            <person name="Buyck B."/>
            <person name="Bense V."/>
            <person name="Catcheside P."/>
            <person name="Chovatia M."/>
            <person name="Cooper J."/>
            <person name="Damon W."/>
            <person name="Desjardin D."/>
            <person name="Finy P."/>
            <person name="Geml J."/>
            <person name="Haridas S."/>
            <person name="Hughes K."/>
            <person name="Justo A."/>
            <person name="Karasinski D."/>
            <person name="Kautmanova I."/>
            <person name="Kiss B."/>
            <person name="Kocsube S."/>
            <person name="Kotiranta H."/>
            <person name="LaButti K.M."/>
            <person name="Lechner B.E."/>
            <person name="Liimatainen K."/>
            <person name="Lipzen A."/>
            <person name="Lukacs Z."/>
            <person name="Mihaltcheva S."/>
            <person name="Morgado L.N."/>
            <person name="Niskanen T."/>
            <person name="Noordeloos M.E."/>
            <person name="Ohm R.A."/>
            <person name="Ortiz-Santana B."/>
            <person name="Ovrebo C."/>
            <person name="Racz N."/>
            <person name="Riley R."/>
            <person name="Savchenko A."/>
            <person name="Shiryaev A."/>
            <person name="Soop K."/>
            <person name="Spirin V."/>
            <person name="Szebenyi C."/>
            <person name="Tomsovsky M."/>
            <person name="Tulloss R.E."/>
            <person name="Uehling J."/>
            <person name="Grigoriev I.V."/>
            <person name="Vagvolgyi C."/>
            <person name="Papp T."/>
            <person name="Martin F.M."/>
            <person name="Miettinen O."/>
            <person name="Hibbett D.S."/>
            <person name="Nagy L.G."/>
        </authorList>
    </citation>
    <scope>NUCLEOTIDE SEQUENCE [LARGE SCALE GENOMIC DNA]</scope>
    <source>
        <strain evidence="2 3">HHB13444</strain>
    </source>
</reference>
<gene>
    <name evidence="2" type="ORF">K466DRAFT_605190</name>
</gene>
<feature type="region of interest" description="Disordered" evidence="1">
    <location>
        <begin position="1"/>
        <end position="38"/>
    </location>
</feature>
<dbReference type="EMBL" id="ML211739">
    <property type="protein sequence ID" value="TFK80615.1"/>
    <property type="molecule type" value="Genomic_DNA"/>
</dbReference>
<feature type="region of interest" description="Disordered" evidence="1">
    <location>
        <begin position="135"/>
        <end position="225"/>
    </location>
</feature>
<evidence type="ECO:0000313" key="3">
    <source>
        <dbReference type="Proteomes" id="UP000308197"/>
    </source>
</evidence>
<dbReference type="InParanoid" id="A0A5C3NTF7"/>
<dbReference type="Proteomes" id="UP000308197">
    <property type="component" value="Unassembled WGS sequence"/>
</dbReference>
<protein>
    <submittedName>
        <fullName evidence="2">Uncharacterized protein</fullName>
    </submittedName>
</protein>
<feature type="region of interest" description="Disordered" evidence="1">
    <location>
        <begin position="357"/>
        <end position="435"/>
    </location>
</feature>